<evidence type="ECO:0008006" key="4">
    <source>
        <dbReference type="Google" id="ProtNLM"/>
    </source>
</evidence>
<sequence length="59" mass="6900">MFNRRRYRWFGISLAVTAVVWIVRGLGWLGFLPSAILWLLLLVSAVLGLQALYAPRRWR</sequence>
<keyword evidence="1" id="KW-0472">Membrane</keyword>
<feature type="transmembrane region" description="Helical" evidence="1">
    <location>
        <begin position="35"/>
        <end position="54"/>
    </location>
</feature>
<protein>
    <recommendedName>
        <fullName evidence="4">DUF4175 domain-containing protein</fullName>
    </recommendedName>
</protein>
<keyword evidence="1" id="KW-0812">Transmembrane</keyword>
<feature type="transmembrane region" description="Helical" evidence="1">
    <location>
        <begin position="7"/>
        <end position="29"/>
    </location>
</feature>
<name>A0AAN1QN05_SYNEL</name>
<dbReference type="AlphaFoldDB" id="A0AAN1QN05"/>
<dbReference type="Proteomes" id="UP000267249">
    <property type="component" value="Chromosome"/>
</dbReference>
<gene>
    <name evidence="2" type="ORF">DOP62_05815</name>
</gene>
<reference evidence="2 3" key="1">
    <citation type="journal article" date="2018" name="Sci. Rep.">
        <title>Genome Features and Biochemical Characteristics of a Robust, Fast Growing and Naturally Transformable Cyanobacterium Synechococcus elongatus PCC 11801 Isolated from India.</title>
        <authorList>
            <person name="Jaiswal D."/>
            <person name="Sengupta A."/>
            <person name="Sohoni S."/>
            <person name="Sengupta S."/>
            <person name="Phadnavis A.G."/>
            <person name="Pakrasi H.B."/>
            <person name="Wangikar P.P."/>
        </authorList>
    </citation>
    <scope>NUCLEOTIDE SEQUENCE [LARGE SCALE GENOMIC DNA]</scope>
    <source>
        <strain evidence="2 3">PCC 11801</strain>
    </source>
</reference>
<evidence type="ECO:0000313" key="2">
    <source>
        <dbReference type="EMBL" id="AZB72301.1"/>
    </source>
</evidence>
<accession>A0AAN1QN05</accession>
<keyword evidence="1" id="KW-1133">Transmembrane helix</keyword>
<dbReference type="EMBL" id="CP030139">
    <property type="protein sequence ID" value="AZB72301.1"/>
    <property type="molecule type" value="Genomic_DNA"/>
</dbReference>
<proteinExistence type="predicted"/>
<evidence type="ECO:0000256" key="1">
    <source>
        <dbReference type="SAM" id="Phobius"/>
    </source>
</evidence>
<dbReference type="RefSeq" id="WP_208676419.1">
    <property type="nucleotide sequence ID" value="NZ_CP030139.2"/>
</dbReference>
<evidence type="ECO:0000313" key="3">
    <source>
        <dbReference type="Proteomes" id="UP000267249"/>
    </source>
</evidence>
<organism evidence="2 3">
    <name type="scientific">Synechococcus elongatus PCC 11801</name>
    <dbReference type="NCBI Taxonomy" id="2219813"/>
    <lineage>
        <taxon>Bacteria</taxon>
        <taxon>Bacillati</taxon>
        <taxon>Cyanobacteriota</taxon>
        <taxon>Cyanophyceae</taxon>
        <taxon>Synechococcales</taxon>
        <taxon>Synechococcaceae</taxon>
        <taxon>Synechococcus</taxon>
    </lineage>
</organism>